<sequence>MSAHNSMTAYIRRLTISSTSILINTEKTASSDKAVTYIYKSLADDALGIAFLSSATLRSASLGFRLFLAVKRHAGILFYNWFVEFKRGRVNLSAEFRDGRASAVVNDKNIDAVCRMIGTDGQSQTERLGRSCLSIVPRSRSHALLRRNATMSHAFSCVQPAFIDL</sequence>
<accession>A0A4C1X1B5</accession>
<dbReference type="AlphaFoldDB" id="A0A4C1X1B5"/>
<proteinExistence type="predicted"/>
<dbReference type="EMBL" id="BGZK01000686">
    <property type="protein sequence ID" value="GBP56159.1"/>
    <property type="molecule type" value="Genomic_DNA"/>
</dbReference>
<organism evidence="1 2">
    <name type="scientific">Eumeta variegata</name>
    <name type="common">Bagworm moth</name>
    <name type="synonym">Eumeta japonica</name>
    <dbReference type="NCBI Taxonomy" id="151549"/>
    <lineage>
        <taxon>Eukaryota</taxon>
        <taxon>Metazoa</taxon>
        <taxon>Ecdysozoa</taxon>
        <taxon>Arthropoda</taxon>
        <taxon>Hexapoda</taxon>
        <taxon>Insecta</taxon>
        <taxon>Pterygota</taxon>
        <taxon>Neoptera</taxon>
        <taxon>Endopterygota</taxon>
        <taxon>Lepidoptera</taxon>
        <taxon>Glossata</taxon>
        <taxon>Ditrysia</taxon>
        <taxon>Tineoidea</taxon>
        <taxon>Psychidae</taxon>
        <taxon>Oiketicinae</taxon>
        <taxon>Eumeta</taxon>
    </lineage>
</organism>
<evidence type="ECO:0000313" key="1">
    <source>
        <dbReference type="EMBL" id="GBP56159.1"/>
    </source>
</evidence>
<dbReference type="OrthoDB" id="7510738at2759"/>
<keyword evidence="2" id="KW-1185">Reference proteome</keyword>
<gene>
    <name evidence="1" type="ORF">EVAR_23598_1</name>
</gene>
<reference evidence="1 2" key="1">
    <citation type="journal article" date="2019" name="Commun. Biol.">
        <title>The bagworm genome reveals a unique fibroin gene that provides high tensile strength.</title>
        <authorList>
            <person name="Kono N."/>
            <person name="Nakamura H."/>
            <person name="Ohtoshi R."/>
            <person name="Tomita M."/>
            <person name="Numata K."/>
            <person name="Arakawa K."/>
        </authorList>
    </citation>
    <scope>NUCLEOTIDE SEQUENCE [LARGE SCALE GENOMIC DNA]</scope>
</reference>
<protein>
    <submittedName>
        <fullName evidence="1">Uncharacterized protein</fullName>
    </submittedName>
</protein>
<name>A0A4C1X1B5_EUMVA</name>
<evidence type="ECO:0000313" key="2">
    <source>
        <dbReference type="Proteomes" id="UP000299102"/>
    </source>
</evidence>
<dbReference type="Proteomes" id="UP000299102">
    <property type="component" value="Unassembled WGS sequence"/>
</dbReference>
<comment type="caution">
    <text evidence="1">The sequence shown here is derived from an EMBL/GenBank/DDBJ whole genome shotgun (WGS) entry which is preliminary data.</text>
</comment>